<comment type="caution">
    <text evidence="2">The sequence shown here is derived from an EMBL/GenBank/DDBJ whole genome shotgun (WGS) entry which is preliminary data.</text>
</comment>
<dbReference type="PROSITE" id="PS50878">
    <property type="entry name" value="RT_POL"/>
    <property type="match status" value="1"/>
</dbReference>
<dbReference type="InterPro" id="IPR036691">
    <property type="entry name" value="Endo/exonu/phosph_ase_sf"/>
</dbReference>
<name>A0A438BUR4_VITVI</name>
<protein>
    <submittedName>
        <fullName evidence="2">Transposon TX1 uncharacterized 149 kDa protein</fullName>
    </submittedName>
</protein>
<proteinExistence type="predicted"/>
<reference evidence="2 3" key="1">
    <citation type="journal article" date="2018" name="PLoS Genet.">
        <title>Population sequencing reveals clonal diversity and ancestral inbreeding in the grapevine cultivar Chardonnay.</title>
        <authorList>
            <person name="Roach M.J."/>
            <person name="Johnson D.L."/>
            <person name="Bohlmann J."/>
            <person name="van Vuuren H.J."/>
            <person name="Jones S.J."/>
            <person name="Pretorius I.S."/>
            <person name="Schmidt S.A."/>
            <person name="Borneman A.R."/>
        </authorList>
    </citation>
    <scope>NUCLEOTIDE SEQUENCE [LARGE SCALE GENOMIC DNA]</scope>
    <source>
        <strain evidence="3">cv. Chardonnay</strain>
        <tissue evidence="2">Leaf</tissue>
    </source>
</reference>
<dbReference type="Pfam" id="PF00078">
    <property type="entry name" value="RVT_1"/>
    <property type="match status" value="1"/>
</dbReference>
<feature type="domain" description="Reverse transcriptase" evidence="1">
    <location>
        <begin position="371"/>
        <end position="497"/>
    </location>
</feature>
<dbReference type="EMBL" id="QGNW01002612">
    <property type="protein sequence ID" value="RVW14712.1"/>
    <property type="molecule type" value="Genomic_DNA"/>
</dbReference>
<organism evidence="2 3">
    <name type="scientific">Vitis vinifera</name>
    <name type="common">Grape</name>
    <dbReference type="NCBI Taxonomy" id="29760"/>
    <lineage>
        <taxon>Eukaryota</taxon>
        <taxon>Viridiplantae</taxon>
        <taxon>Streptophyta</taxon>
        <taxon>Embryophyta</taxon>
        <taxon>Tracheophyta</taxon>
        <taxon>Spermatophyta</taxon>
        <taxon>Magnoliopsida</taxon>
        <taxon>eudicotyledons</taxon>
        <taxon>Gunneridae</taxon>
        <taxon>Pentapetalae</taxon>
        <taxon>rosids</taxon>
        <taxon>Vitales</taxon>
        <taxon>Vitaceae</taxon>
        <taxon>Viteae</taxon>
        <taxon>Vitis</taxon>
    </lineage>
</organism>
<dbReference type="AlphaFoldDB" id="A0A438BUR4"/>
<dbReference type="PANTHER" id="PTHR33710:SF71">
    <property type="entry name" value="ENDONUCLEASE_EXONUCLEASE_PHOSPHATASE DOMAIN-CONTAINING PROTEIN"/>
    <property type="match status" value="1"/>
</dbReference>
<evidence type="ECO:0000313" key="2">
    <source>
        <dbReference type="EMBL" id="RVW14712.1"/>
    </source>
</evidence>
<dbReference type="Gene3D" id="3.60.10.10">
    <property type="entry name" value="Endonuclease/exonuclease/phosphatase"/>
    <property type="match status" value="1"/>
</dbReference>
<sequence length="497" mass="56887">MSLQMVKSVGVGRFLNWASVDARGAAEGSFSSGITESWRIWRVYGPVIGIEKEDFWEELGAIRGLWDDPWCVGGDFNSVRFPEERRNAPSLIAEMRRFSEVIGELGLRDSPLTGGPFTWIGALNSQAASRLDHFLILDQWEDHFSAITQSALPRMVFDHNPIVLEARGFSSGKNPFRFENMWLKIDGFKDLVRSWWNGYSVEGYSNHYIAEKLKALKKDLKIWNKEVVGNFSSNRVEAFTRLQCWEAKEKENPLNPRDMEAKNLALEDYKKWDLLEETSWRQKYKDSVYRTYQSLLSESGDWRLSINGLNFKGLGEGVASSLEVMLSEEEIFAALSSCCGDKAPGPDDFTMTFWLFCWDVVKPEILGHFREFYLNGTFQRSLISTFLLLIPKKEGAEDLRDFRPISLVGSVYKLLAKVLPNRLKSVMGEVISDSQQAFVQGRQILDAVLIANETLDSRLKDNKPGLLLKMDIEKAFDHVGLENMWLLHLDFKESFSY</sequence>
<dbReference type="InterPro" id="IPR000477">
    <property type="entry name" value="RT_dom"/>
</dbReference>
<accession>A0A438BUR4</accession>
<dbReference type="InterPro" id="IPR043502">
    <property type="entry name" value="DNA/RNA_pol_sf"/>
</dbReference>
<evidence type="ECO:0000313" key="3">
    <source>
        <dbReference type="Proteomes" id="UP000288805"/>
    </source>
</evidence>
<dbReference type="PANTHER" id="PTHR33710">
    <property type="entry name" value="BNAC02G09200D PROTEIN"/>
    <property type="match status" value="1"/>
</dbReference>
<dbReference type="SUPFAM" id="SSF56219">
    <property type="entry name" value="DNase I-like"/>
    <property type="match status" value="1"/>
</dbReference>
<dbReference type="SUPFAM" id="SSF56672">
    <property type="entry name" value="DNA/RNA polymerases"/>
    <property type="match status" value="1"/>
</dbReference>
<gene>
    <name evidence="2" type="primary">YTX2_425</name>
    <name evidence="2" type="ORF">CK203_092614</name>
</gene>
<evidence type="ECO:0000259" key="1">
    <source>
        <dbReference type="PROSITE" id="PS50878"/>
    </source>
</evidence>
<dbReference type="Proteomes" id="UP000288805">
    <property type="component" value="Unassembled WGS sequence"/>
</dbReference>